<evidence type="ECO:0000313" key="1">
    <source>
        <dbReference type="EMBL" id="MDR6202142.1"/>
    </source>
</evidence>
<organism evidence="1 2">
    <name type="scientific">Paraburkholderia graminis</name>
    <dbReference type="NCBI Taxonomy" id="60548"/>
    <lineage>
        <taxon>Bacteria</taxon>
        <taxon>Pseudomonadati</taxon>
        <taxon>Pseudomonadota</taxon>
        <taxon>Betaproteobacteria</taxon>
        <taxon>Burkholderiales</taxon>
        <taxon>Burkholderiaceae</taxon>
        <taxon>Paraburkholderia</taxon>
    </lineage>
</organism>
<dbReference type="AlphaFoldDB" id="A0ABD5CA90"/>
<sequence>MPVWIASPVGVEPCIDLSQWRVMEIVPDGTRHFVGRNAASSVGRVSSEIVGYDSVTGRGQTRSGRVYRLRGAAGLTGESEYVWAIWCLQNCVLDWLDVTGQYREANHDDA</sequence>
<protein>
    <submittedName>
        <fullName evidence="1">Uncharacterized protein</fullName>
    </submittedName>
</protein>
<reference evidence="1 2" key="1">
    <citation type="submission" date="2023-08" db="EMBL/GenBank/DDBJ databases">
        <title>Genome sequencing of plant associated microbes to promote plant fitness in Sorghum bicolor and Oryza sativa.</title>
        <authorList>
            <person name="Coleman-Derr D."/>
        </authorList>
    </citation>
    <scope>NUCLEOTIDE SEQUENCE [LARGE SCALE GENOMIC DNA]</scope>
    <source>
        <strain evidence="1 2">SLBN-33</strain>
    </source>
</reference>
<comment type="caution">
    <text evidence="1">The sequence shown here is derived from an EMBL/GenBank/DDBJ whole genome shotgun (WGS) entry which is preliminary data.</text>
</comment>
<gene>
    <name evidence="1" type="ORF">QF025_000862</name>
</gene>
<dbReference type="EMBL" id="JAVIZN010000002">
    <property type="protein sequence ID" value="MDR6202142.1"/>
    <property type="molecule type" value="Genomic_DNA"/>
</dbReference>
<evidence type="ECO:0000313" key="2">
    <source>
        <dbReference type="Proteomes" id="UP001245184"/>
    </source>
</evidence>
<proteinExistence type="predicted"/>
<name>A0ABD5CA90_9BURK</name>
<accession>A0ABD5CA90</accession>
<dbReference type="Proteomes" id="UP001245184">
    <property type="component" value="Unassembled WGS sequence"/>
</dbReference>